<feature type="chain" id="PRO_5034584136" evidence="1">
    <location>
        <begin position="24"/>
        <end position="82"/>
    </location>
</feature>
<dbReference type="AlphaFoldDB" id="A0A8H4W5H2"/>
<reference evidence="2 3" key="1">
    <citation type="submission" date="2020-03" db="EMBL/GenBank/DDBJ databases">
        <title>Draft Genome Sequence of Cudoniella acicularis.</title>
        <authorList>
            <person name="Buettner E."/>
            <person name="Kellner H."/>
        </authorList>
    </citation>
    <scope>NUCLEOTIDE SEQUENCE [LARGE SCALE GENOMIC DNA]</scope>
    <source>
        <strain evidence="2 3">DSM 108380</strain>
    </source>
</reference>
<sequence length="82" mass="8518">MYSGHISLASFAVYAFLAVATSASPIPSLTEHPASVSEANWAKYTACIANVGTAPYPDSVEDCALVLSDASAANAELYEFKA</sequence>
<proteinExistence type="predicted"/>
<dbReference type="EMBL" id="JAAMPI010000421">
    <property type="protein sequence ID" value="KAF4631664.1"/>
    <property type="molecule type" value="Genomic_DNA"/>
</dbReference>
<name>A0A8H4W5H2_9HELO</name>
<evidence type="ECO:0000313" key="3">
    <source>
        <dbReference type="Proteomes" id="UP000566819"/>
    </source>
</evidence>
<evidence type="ECO:0000256" key="1">
    <source>
        <dbReference type="SAM" id="SignalP"/>
    </source>
</evidence>
<keyword evidence="1" id="KW-0732">Signal</keyword>
<evidence type="ECO:0000313" key="2">
    <source>
        <dbReference type="EMBL" id="KAF4631664.1"/>
    </source>
</evidence>
<dbReference type="Proteomes" id="UP000566819">
    <property type="component" value="Unassembled WGS sequence"/>
</dbReference>
<gene>
    <name evidence="2" type="ORF">G7Y89_g6467</name>
</gene>
<organism evidence="2 3">
    <name type="scientific">Cudoniella acicularis</name>
    <dbReference type="NCBI Taxonomy" id="354080"/>
    <lineage>
        <taxon>Eukaryota</taxon>
        <taxon>Fungi</taxon>
        <taxon>Dikarya</taxon>
        <taxon>Ascomycota</taxon>
        <taxon>Pezizomycotina</taxon>
        <taxon>Leotiomycetes</taxon>
        <taxon>Helotiales</taxon>
        <taxon>Tricladiaceae</taxon>
        <taxon>Cudoniella</taxon>
    </lineage>
</organism>
<keyword evidence="3" id="KW-1185">Reference proteome</keyword>
<accession>A0A8H4W5H2</accession>
<protein>
    <submittedName>
        <fullName evidence="2">Uncharacterized protein</fullName>
    </submittedName>
</protein>
<comment type="caution">
    <text evidence="2">The sequence shown here is derived from an EMBL/GenBank/DDBJ whole genome shotgun (WGS) entry which is preliminary data.</text>
</comment>
<feature type="signal peptide" evidence="1">
    <location>
        <begin position="1"/>
        <end position="23"/>
    </location>
</feature>